<protein>
    <submittedName>
        <fullName evidence="8">AI-2E family transporter</fullName>
    </submittedName>
</protein>
<keyword evidence="4 7" id="KW-1133">Transmembrane helix</keyword>
<feature type="region of interest" description="Disordered" evidence="6">
    <location>
        <begin position="1"/>
        <end position="110"/>
    </location>
</feature>
<evidence type="ECO:0000256" key="7">
    <source>
        <dbReference type="SAM" id="Phobius"/>
    </source>
</evidence>
<comment type="similarity">
    <text evidence="2">Belongs to the autoinducer-2 exporter (AI-2E) (TC 2.A.86) family.</text>
</comment>
<feature type="transmembrane region" description="Helical" evidence="7">
    <location>
        <begin position="140"/>
        <end position="161"/>
    </location>
</feature>
<accession>A0A940WL64</accession>
<feature type="region of interest" description="Disordered" evidence="6">
    <location>
        <begin position="452"/>
        <end position="512"/>
    </location>
</feature>
<dbReference type="PANTHER" id="PTHR21716:SF64">
    <property type="entry name" value="AI-2 TRANSPORT PROTEIN TQSA"/>
    <property type="match status" value="1"/>
</dbReference>
<evidence type="ECO:0000256" key="4">
    <source>
        <dbReference type="ARBA" id="ARBA00022989"/>
    </source>
</evidence>
<name>A0A940WL64_9ACTN</name>
<evidence type="ECO:0000256" key="5">
    <source>
        <dbReference type="ARBA" id="ARBA00023136"/>
    </source>
</evidence>
<comment type="subcellular location">
    <subcellularLocation>
        <location evidence="1">Membrane</location>
        <topology evidence="1">Multi-pass membrane protein</topology>
    </subcellularLocation>
</comment>
<dbReference type="GO" id="GO:0055085">
    <property type="term" value="P:transmembrane transport"/>
    <property type="evidence" value="ECO:0007669"/>
    <property type="project" value="TreeGrafter"/>
</dbReference>
<dbReference type="Proteomes" id="UP000674234">
    <property type="component" value="Unassembled WGS sequence"/>
</dbReference>
<organism evidence="8 9">
    <name type="scientific">Microbispora oryzae</name>
    <dbReference type="NCBI Taxonomy" id="2806554"/>
    <lineage>
        <taxon>Bacteria</taxon>
        <taxon>Bacillati</taxon>
        <taxon>Actinomycetota</taxon>
        <taxon>Actinomycetes</taxon>
        <taxon>Streptosporangiales</taxon>
        <taxon>Streptosporangiaceae</taxon>
        <taxon>Microbispora</taxon>
    </lineage>
</organism>
<feature type="compositionally biased region" description="Pro residues" evidence="6">
    <location>
        <begin position="459"/>
        <end position="473"/>
    </location>
</feature>
<feature type="transmembrane region" description="Helical" evidence="7">
    <location>
        <begin position="173"/>
        <end position="201"/>
    </location>
</feature>
<evidence type="ECO:0000313" key="8">
    <source>
        <dbReference type="EMBL" id="MBP2705352.1"/>
    </source>
</evidence>
<comment type="caution">
    <text evidence="8">The sequence shown here is derived from an EMBL/GenBank/DDBJ whole genome shotgun (WGS) entry which is preliminary data.</text>
</comment>
<evidence type="ECO:0000256" key="6">
    <source>
        <dbReference type="SAM" id="MobiDB-lite"/>
    </source>
</evidence>
<feature type="transmembrane region" description="Helical" evidence="7">
    <location>
        <begin position="332"/>
        <end position="362"/>
    </location>
</feature>
<evidence type="ECO:0000256" key="2">
    <source>
        <dbReference type="ARBA" id="ARBA00009773"/>
    </source>
</evidence>
<dbReference type="AlphaFoldDB" id="A0A940WL64"/>
<keyword evidence="3 7" id="KW-0812">Transmembrane</keyword>
<sequence>MIERSRAEPRRQRKITSTRTPQDPARQGIPSPCSRHRGPAALVESHRTAAHGAGPAVHNQPGRESPSVLGLDATRTAFPRRWRSVLGTGGGPSHTESRATRRRGRNGTVTHQGIPRTLAVLLGAAAAVVTLAGIQAVGSIVGPVVLALTLVIAVSPLRNWLARHHAPTWVQVAAPLAVVLLVLLGMVAILSLAAAQLAILAPTYTTQFNTMVAQVQHWAAGLGYGSEQLNKALASFDAGKLIGLAQGVLSSLLGVLSSLFLIVVLLLAMSLDAPVFARILAAASAERPALAQALMTFTAKTRRYLIVSTVFGLICSVLDVAALYVLAVPLPLLWGVLALITNYIPNIGFILGLIPPALLGLLEGGPKTMLLVIAAYIAINVVIQSFIQPKFLGDAVGLSTTATFLSLIIWAWVLGPLGALLAIPLSLLARALLIDSDPNGVWAAALVSGRLPERGSAPPDQPATPGGPPPGPNGLPSAPDHSAPDRSATSDRSAELDDSAELNRPPAPDQRS</sequence>
<dbReference type="Pfam" id="PF01594">
    <property type="entry name" value="AI-2E_transport"/>
    <property type="match status" value="1"/>
</dbReference>
<proteinExistence type="inferred from homology"/>
<reference evidence="8" key="1">
    <citation type="submission" date="2021-02" db="EMBL/GenBank/DDBJ databases">
        <title>Draft genome sequence of Microbispora sp. RL4-1S isolated from rice leaves in Thailand.</title>
        <authorList>
            <person name="Muangham S."/>
            <person name="Duangmal K."/>
        </authorList>
    </citation>
    <scope>NUCLEOTIDE SEQUENCE</scope>
    <source>
        <strain evidence="8">RL4-1S</strain>
    </source>
</reference>
<feature type="transmembrane region" description="Helical" evidence="7">
    <location>
        <begin position="113"/>
        <end position="134"/>
    </location>
</feature>
<evidence type="ECO:0000256" key="3">
    <source>
        <dbReference type="ARBA" id="ARBA00022692"/>
    </source>
</evidence>
<feature type="transmembrane region" description="Helical" evidence="7">
    <location>
        <begin position="369"/>
        <end position="387"/>
    </location>
</feature>
<feature type="transmembrane region" description="Helical" evidence="7">
    <location>
        <begin position="407"/>
        <end position="429"/>
    </location>
</feature>
<keyword evidence="9" id="KW-1185">Reference proteome</keyword>
<feature type="compositionally biased region" description="Basic and acidic residues" evidence="6">
    <location>
        <begin position="1"/>
        <end position="10"/>
    </location>
</feature>
<dbReference type="InterPro" id="IPR002549">
    <property type="entry name" value="AI-2E-like"/>
</dbReference>
<evidence type="ECO:0000256" key="1">
    <source>
        <dbReference type="ARBA" id="ARBA00004141"/>
    </source>
</evidence>
<dbReference type="PANTHER" id="PTHR21716">
    <property type="entry name" value="TRANSMEMBRANE PROTEIN"/>
    <property type="match status" value="1"/>
</dbReference>
<feature type="compositionally biased region" description="Basic and acidic residues" evidence="6">
    <location>
        <begin position="482"/>
        <end position="495"/>
    </location>
</feature>
<gene>
    <name evidence="8" type="ORF">JOL79_16165</name>
</gene>
<keyword evidence="5 7" id="KW-0472">Membrane</keyword>
<dbReference type="GO" id="GO:0016020">
    <property type="term" value="C:membrane"/>
    <property type="evidence" value="ECO:0007669"/>
    <property type="project" value="UniProtKB-SubCell"/>
</dbReference>
<dbReference type="EMBL" id="JAFCNB010000007">
    <property type="protein sequence ID" value="MBP2705352.1"/>
    <property type="molecule type" value="Genomic_DNA"/>
</dbReference>
<feature type="transmembrane region" description="Helical" evidence="7">
    <location>
        <begin position="248"/>
        <end position="268"/>
    </location>
</feature>
<evidence type="ECO:0000313" key="9">
    <source>
        <dbReference type="Proteomes" id="UP000674234"/>
    </source>
</evidence>
<feature type="transmembrane region" description="Helical" evidence="7">
    <location>
        <begin position="304"/>
        <end position="326"/>
    </location>
</feature>